<dbReference type="GO" id="GO:0090729">
    <property type="term" value="F:toxin activity"/>
    <property type="evidence" value="ECO:0007669"/>
    <property type="project" value="UniProtKB-KW"/>
</dbReference>
<sequence length="602" mass="62213">MGMFDYRGLGSAAAADLAGLTLALATAPAPGNASEGGDTVRGSWQRVGPEALGLGPEAKDAAGYYIVESPITGAAPGGPQADIWEERDAQGAVIRLAVSFPGTNAPVDIVDYLQLSSGEITGNFEPLLEAVRGYAEANAVAAQDVIVTGFSLGAGYMNLVARGADDLAGGFFADSLFVGHAVPRTFEGGGGRVLNVGFENDVVHRAAGDFDTLLEAVLAAPGLVGQDYALTSSTDNLVLFGDDYASPLWPFGDFALYNILGGWGAHLQMIGTDAVDRIAGSAFYDLTERDSLVIVSNLSDGARGRTWVEDLHRPSDGQGHLGDSAFLVGTAGGDLLRGNVGNDYIDGGAGDDRIRTGNGADRIEGGAGTDTLELRGTMDDWTVAALSDGTLAFVSEAHGLKVASGVEQVTFRDGGFLASDRTFEVEDDRLEDLAFGGWLAWLDRNVAFERATAGGAGSDALSGRLVFGLGGDDRLRAEGDAVLVGGAGADDIRGGAGDDRLYGSEGDDVLIGGGGEDLLNGGLGDDVFVFDLRLGGDVVIEDFNRSDVEADMLRIVGPIDRDDVLDAAEQDAEGVTFTFGTGVLTLRDVTLDELGGDLLVLV</sequence>
<accession>A0A2T0XA07</accession>
<keyword evidence="6" id="KW-0843">Virulence</keyword>
<dbReference type="PANTHER" id="PTHR38340">
    <property type="entry name" value="S-LAYER PROTEIN"/>
    <property type="match status" value="1"/>
</dbReference>
<dbReference type="InterPro" id="IPR001343">
    <property type="entry name" value="Hemolysn_Ca-bd"/>
</dbReference>
<keyword evidence="4" id="KW-0800">Toxin</keyword>
<dbReference type="EMBL" id="PVTT01000001">
    <property type="protein sequence ID" value="PRY95752.1"/>
    <property type="molecule type" value="Genomic_DNA"/>
</dbReference>
<keyword evidence="5" id="KW-0677">Repeat</keyword>
<dbReference type="InterPro" id="IPR011049">
    <property type="entry name" value="Serralysin-like_metalloprot_C"/>
</dbReference>
<comment type="caution">
    <text evidence="8">The sequence shown here is derived from an EMBL/GenBank/DDBJ whole genome shotgun (WGS) entry which is preliminary data.</text>
</comment>
<evidence type="ECO:0000313" key="9">
    <source>
        <dbReference type="Proteomes" id="UP000238801"/>
    </source>
</evidence>
<dbReference type="PRINTS" id="PR00313">
    <property type="entry name" value="CABNDNGRPT"/>
</dbReference>
<comment type="subcellular location">
    <subcellularLocation>
        <location evidence="1">Membrane</location>
    </subcellularLocation>
    <subcellularLocation>
        <location evidence="2">Secreted</location>
    </subcellularLocation>
</comment>
<dbReference type="GO" id="GO:0016020">
    <property type="term" value="C:membrane"/>
    <property type="evidence" value="ECO:0007669"/>
    <property type="project" value="UniProtKB-SubCell"/>
</dbReference>
<dbReference type="GO" id="GO:0005576">
    <property type="term" value="C:extracellular region"/>
    <property type="evidence" value="ECO:0007669"/>
    <property type="project" value="UniProtKB-SubCell"/>
</dbReference>
<evidence type="ECO:0000256" key="1">
    <source>
        <dbReference type="ARBA" id="ARBA00004370"/>
    </source>
</evidence>
<evidence type="ECO:0000313" key="8">
    <source>
        <dbReference type="EMBL" id="PRY95752.1"/>
    </source>
</evidence>
<dbReference type="GO" id="GO:0005509">
    <property type="term" value="F:calcium ion binding"/>
    <property type="evidence" value="ECO:0007669"/>
    <property type="project" value="InterPro"/>
</dbReference>
<evidence type="ECO:0000256" key="2">
    <source>
        <dbReference type="ARBA" id="ARBA00004613"/>
    </source>
</evidence>
<dbReference type="SUPFAM" id="SSF51120">
    <property type="entry name" value="beta-Roll"/>
    <property type="match status" value="2"/>
</dbReference>
<dbReference type="AlphaFoldDB" id="A0A2T0XA07"/>
<name>A0A2T0XA07_9RHOB</name>
<evidence type="ECO:0000256" key="5">
    <source>
        <dbReference type="ARBA" id="ARBA00022737"/>
    </source>
</evidence>
<reference evidence="8 9" key="1">
    <citation type="submission" date="2018-03" db="EMBL/GenBank/DDBJ databases">
        <title>Genomic Encyclopedia of Archaeal and Bacterial Type Strains, Phase II (KMG-II): from individual species to whole genera.</title>
        <authorList>
            <person name="Goeker M."/>
        </authorList>
    </citation>
    <scope>NUCLEOTIDE SEQUENCE [LARGE SCALE GENOMIC DNA]</scope>
    <source>
        <strain evidence="8 9">DSM 29318</strain>
    </source>
</reference>
<evidence type="ECO:0000256" key="3">
    <source>
        <dbReference type="ARBA" id="ARBA00022525"/>
    </source>
</evidence>
<dbReference type="InterPro" id="IPR003995">
    <property type="entry name" value="RTX_toxin_determinant-A"/>
</dbReference>
<dbReference type="InterPro" id="IPR050557">
    <property type="entry name" value="RTX_toxin/Mannuronan_C5-epim"/>
</dbReference>
<proteinExistence type="predicted"/>
<dbReference type="Proteomes" id="UP000238801">
    <property type="component" value="Unassembled WGS sequence"/>
</dbReference>
<evidence type="ECO:0000256" key="4">
    <source>
        <dbReference type="ARBA" id="ARBA00022656"/>
    </source>
</evidence>
<keyword evidence="3" id="KW-0964">Secreted</keyword>
<evidence type="ECO:0000256" key="7">
    <source>
        <dbReference type="ARBA" id="ARBA00023136"/>
    </source>
</evidence>
<dbReference type="Pfam" id="PF00353">
    <property type="entry name" value="HemolysinCabind"/>
    <property type="match status" value="2"/>
</dbReference>
<dbReference type="InterPro" id="IPR018511">
    <property type="entry name" value="Hemolysin-typ_Ca-bd_CS"/>
</dbReference>
<dbReference type="Gene3D" id="2.150.10.10">
    <property type="entry name" value="Serralysin-like metalloprotease, C-terminal"/>
    <property type="match status" value="2"/>
</dbReference>
<gene>
    <name evidence="8" type="ORF">BCF33_1380</name>
</gene>
<keyword evidence="9" id="KW-1185">Reference proteome</keyword>
<organism evidence="8 9">
    <name type="scientific">Hasllibacter halocynthiae</name>
    <dbReference type="NCBI Taxonomy" id="595589"/>
    <lineage>
        <taxon>Bacteria</taxon>
        <taxon>Pseudomonadati</taxon>
        <taxon>Pseudomonadota</taxon>
        <taxon>Alphaproteobacteria</taxon>
        <taxon>Rhodobacterales</taxon>
        <taxon>Roseobacteraceae</taxon>
        <taxon>Hasllibacter</taxon>
    </lineage>
</organism>
<dbReference type="Gene3D" id="3.40.50.1820">
    <property type="entry name" value="alpha/beta hydrolase"/>
    <property type="match status" value="1"/>
</dbReference>
<dbReference type="InterPro" id="IPR029058">
    <property type="entry name" value="AB_hydrolase_fold"/>
</dbReference>
<evidence type="ECO:0000256" key="6">
    <source>
        <dbReference type="ARBA" id="ARBA00023026"/>
    </source>
</evidence>
<dbReference type="PROSITE" id="PS00330">
    <property type="entry name" value="HEMOLYSIN_CALCIUM"/>
    <property type="match status" value="4"/>
</dbReference>
<keyword evidence="7" id="KW-0472">Membrane</keyword>
<dbReference type="PANTHER" id="PTHR38340:SF1">
    <property type="entry name" value="S-LAYER PROTEIN"/>
    <property type="match status" value="1"/>
</dbReference>
<protein>
    <submittedName>
        <fullName evidence="8">Triacylglycerol lipase</fullName>
    </submittedName>
</protein>
<dbReference type="PRINTS" id="PR01488">
    <property type="entry name" value="RTXTOXINA"/>
</dbReference>